<feature type="coiled-coil region" evidence="5">
    <location>
        <begin position="124"/>
        <end position="221"/>
    </location>
</feature>
<feature type="region of interest" description="Disordered" evidence="6">
    <location>
        <begin position="611"/>
        <end position="632"/>
    </location>
</feature>
<dbReference type="GO" id="GO:0008270">
    <property type="term" value="F:zinc ion binding"/>
    <property type="evidence" value="ECO:0007669"/>
    <property type="project" value="UniProtKB-KW"/>
</dbReference>
<dbReference type="SUPFAM" id="SSF57850">
    <property type="entry name" value="RING/U-box"/>
    <property type="match status" value="1"/>
</dbReference>
<dbReference type="AlphaFoldDB" id="A0A2P6TRE2"/>
<sequence length="1197" mass="122256">MPPGAAAAGAGGSAPDVLKHELVRLRDELKLKDAAIEERAVEVHTLTKQLRLAQDAVAAAEAALTAAQDRRLGAEGEAASLRKQLAAAAAERDALVAEVDTTRQGALRARDKELDELGAQAAAAEAAQLRARELESAVKELRAQLRRSEEEVVTLQRQQQAAAEEVAEARREADKSNRELASASEYLASIMSELAMAQDQLQTVRRDNKTLAEDLSRAEGEAARHAVAAAEAKAAAAAALKPRHGDGAVTAALQQALQQLSMRTAEVVELKKQLEGGAANGASKATDGEAAEGMRSAGSSGPATPVVAAAGEAAGATVAHAALGVGGGSTPASPSAAAAVAQTAAAEGAAQAGTAGDAEAGADHGGQASEEAALGASDNSGDEPASSPPAASGSEAVAAAVVANGTTEQPAVAVVTPEAAGVDAAVDIAAAAASSPRSPHAAAAAAAAVGASNLPQDLQAAHQQIAELQQRVAQLQQELAAAAAGHSDDEEDSDEEHHLSPRGPASPSAAPNAALSPAAVAAEERRRNAERGQRGSIWLGGKRPDHLGGATPLTKEALANIIDKLLQSREEQREAAAAAAASSAQRRPAPRMSPSGGLAAFVGGDISVSSPKSVGAPASDDGSTGGSVGGRNDTALWEEATAMLRGELIRLGREAAQKMEENERLRSEVGELKTARFSAEAMAVRLEEMNALSIRVASLKLELAALKSEQDIREDELLGQIACLQDQLAKKKKKRSPGRMLRKAAEGIRHALDGAGGRASASETSSTAAPSPVPPAPAGEAGSDSEARGSWGGLKSKLSGLGRRASEQRLQALHSAGLAAMQPFFSVTLFTGQQLILEAIQRWLQRPCADEAAVRQRRLGLKGLISLLLRTAATGVLATLLDAAIEFRRRQLLAAAAAEDGGAAGEEGAPSRFPGLGMLSRAGVAAWKARLLVAIDELERRAEACGIESRRRFSPGKDADSEPAAATGSKPAIPSGLRSHSPSAACLAPGEAGAEAEAEEESQSQRLGRTVEQLRELVQQGDPESERRLDEEVGSLVDLLLGTSPPPSPAAYAAAAARSRSVPARLDRLGSVCLRASRSRAVLAPAAAPAARSAEQGGAEGEAADPASEPGSPTGGASGGLCMICMDRAVRVQVAECKHELCFGCARRLCAQQDHSVPQCPFDRLPINGFVALATGRLCDGRKGSTGALTSAAEMVA</sequence>
<reference evidence="8 9" key="1">
    <citation type="journal article" date="2018" name="Plant J.">
        <title>Genome sequences of Chlorella sorokiniana UTEX 1602 and Micractinium conductrix SAG 241.80: implications to maltose excretion by a green alga.</title>
        <authorList>
            <person name="Arriola M.B."/>
            <person name="Velmurugan N."/>
            <person name="Zhang Y."/>
            <person name="Plunkett M.H."/>
            <person name="Hondzo H."/>
            <person name="Barney B.M."/>
        </authorList>
    </citation>
    <scope>NUCLEOTIDE SEQUENCE [LARGE SCALE GENOMIC DNA]</scope>
    <source>
        <strain evidence="9">UTEX 1602</strain>
    </source>
</reference>
<feature type="region of interest" description="Disordered" evidence="6">
    <location>
        <begin position="951"/>
        <end position="1008"/>
    </location>
</feature>
<keyword evidence="3" id="KW-0862">Zinc</keyword>
<evidence type="ECO:0000256" key="2">
    <source>
        <dbReference type="ARBA" id="ARBA00022771"/>
    </source>
</evidence>
<dbReference type="PANTHER" id="PTHR45615">
    <property type="entry name" value="MYOSIN HEAVY CHAIN, NON-MUSCLE"/>
    <property type="match status" value="1"/>
</dbReference>
<keyword evidence="2 4" id="KW-0863">Zinc-finger</keyword>
<evidence type="ECO:0000256" key="4">
    <source>
        <dbReference type="PROSITE-ProRule" id="PRU00175"/>
    </source>
</evidence>
<feature type="region of interest" description="Disordered" evidence="6">
    <location>
        <begin position="573"/>
        <end position="598"/>
    </location>
</feature>
<evidence type="ECO:0000313" key="9">
    <source>
        <dbReference type="Proteomes" id="UP000239899"/>
    </source>
</evidence>
<dbReference type="PROSITE" id="PS00518">
    <property type="entry name" value="ZF_RING_1"/>
    <property type="match status" value="1"/>
</dbReference>
<comment type="caution">
    <text evidence="8">The sequence shown here is derived from an EMBL/GenBank/DDBJ whole genome shotgun (WGS) entry which is preliminary data.</text>
</comment>
<name>A0A2P6TRE2_CHLSO</name>
<dbReference type="InterPro" id="IPR017907">
    <property type="entry name" value="Znf_RING_CS"/>
</dbReference>
<dbReference type="Proteomes" id="UP000239899">
    <property type="component" value="Unassembled WGS sequence"/>
</dbReference>
<keyword evidence="5" id="KW-0175">Coiled coil</keyword>
<organism evidence="8 9">
    <name type="scientific">Chlorella sorokiniana</name>
    <name type="common">Freshwater green alga</name>
    <dbReference type="NCBI Taxonomy" id="3076"/>
    <lineage>
        <taxon>Eukaryota</taxon>
        <taxon>Viridiplantae</taxon>
        <taxon>Chlorophyta</taxon>
        <taxon>core chlorophytes</taxon>
        <taxon>Trebouxiophyceae</taxon>
        <taxon>Chlorellales</taxon>
        <taxon>Chlorellaceae</taxon>
        <taxon>Chlorella clade</taxon>
        <taxon>Chlorella</taxon>
    </lineage>
</organism>
<feature type="region of interest" description="Disordered" evidence="6">
    <location>
        <begin position="277"/>
        <end position="303"/>
    </location>
</feature>
<dbReference type="PROSITE" id="PS50089">
    <property type="entry name" value="ZF_RING_2"/>
    <property type="match status" value="1"/>
</dbReference>
<feature type="coiled-coil region" evidence="5">
    <location>
        <begin position="43"/>
        <end position="98"/>
    </location>
</feature>
<dbReference type="CDD" id="cd16449">
    <property type="entry name" value="RING-HC"/>
    <property type="match status" value="1"/>
</dbReference>
<feature type="compositionally biased region" description="Low complexity" evidence="6">
    <location>
        <begin position="1085"/>
        <end position="1097"/>
    </location>
</feature>
<feature type="region of interest" description="Disordered" evidence="6">
    <location>
        <begin position="477"/>
        <end position="551"/>
    </location>
</feature>
<feature type="compositionally biased region" description="Low complexity" evidence="6">
    <location>
        <begin position="575"/>
        <end position="595"/>
    </location>
</feature>
<dbReference type="Gene3D" id="3.30.40.10">
    <property type="entry name" value="Zinc/RING finger domain, C3HC4 (zinc finger)"/>
    <property type="match status" value="1"/>
</dbReference>
<keyword evidence="1" id="KW-0479">Metal-binding</keyword>
<feature type="region of interest" description="Disordered" evidence="6">
    <location>
        <begin position="752"/>
        <end position="790"/>
    </location>
</feature>
<evidence type="ECO:0000256" key="1">
    <source>
        <dbReference type="ARBA" id="ARBA00022723"/>
    </source>
</evidence>
<accession>A0A2P6TRE2</accession>
<evidence type="ECO:0000256" key="5">
    <source>
        <dbReference type="SAM" id="Coils"/>
    </source>
</evidence>
<feature type="compositionally biased region" description="Low complexity" evidence="6">
    <location>
        <begin position="350"/>
        <end position="359"/>
    </location>
</feature>
<dbReference type="PANTHER" id="PTHR45615:SF66">
    <property type="entry name" value="CARD DOMAIN-CONTAINING PROTEIN"/>
    <property type="match status" value="1"/>
</dbReference>
<proteinExistence type="predicted"/>
<feature type="compositionally biased region" description="Low complexity" evidence="6">
    <location>
        <begin position="384"/>
        <end position="393"/>
    </location>
</feature>
<dbReference type="SMART" id="SM00184">
    <property type="entry name" value="RING"/>
    <property type="match status" value="1"/>
</dbReference>
<feature type="compositionally biased region" description="Low complexity" evidence="6">
    <location>
        <begin position="501"/>
        <end position="521"/>
    </location>
</feature>
<evidence type="ECO:0000259" key="7">
    <source>
        <dbReference type="PROSITE" id="PS50089"/>
    </source>
</evidence>
<feature type="compositionally biased region" description="Low complexity" evidence="6">
    <location>
        <begin position="984"/>
        <end position="993"/>
    </location>
</feature>
<keyword evidence="9" id="KW-1185">Reference proteome</keyword>
<evidence type="ECO:0000313" key="8">
    <source>
        <dbReference type="EMBL" id="PRW56632.1"/>
    </source>
</evidence>
<dbReference type="EMBL" id="LHPG02000008">
    <property type="protein sequence ID" value="PRW56632.1"/>
    <property type="molecule type" value="Genomic_DNA"/>
</dbReference>
<feature type="compositionally biased region" description="Basic and acidic residues" evidence="6">
    <location>
        <begin position="951"/>
        <end position="960"/>
    </location>
</feature>
<feature type="compositionally biased region" description="Basic and acidic residues" evidence="6">
    <location>
        <begin position="522"/>
        <end position="533"/>
    </location>
</feature>
<protein>
    <recommendedName>
        <fullName evidence="7">RING-type domain-containing protein</fullName>
    </recommendedName>
</protein>
<evidence type="ECO:0000256" key="6">
    <source>
        <dbReference type="SAM" id="MobiDB-lite"/>
    </source>
</evidence>
<feature type="compositionally biased region" description="Low complexity" evidence="6">
    <location>
        <begin position="758"/>
        <end position="770"/>
    </location>
</feature>
<dbReference type="InterPro" id="IPR001841">
    <property type="entry name" value="Znf_RING"/>
</dbReference>
<gene>
    <name evidence="8" type="ORF">C2E21_4702</name>
</gene>
<feature type="region of interest" description="Disordered" evidence="6">
    <location>
        <begin position="1085"/>
        <end position="1113"/>
    </location>
</feature>
<feature type="coiled-coil region" evidence="5">
    <location>
        <begin position="648"/>
        <end position="734"/>
    </location>
</feature>
<feature type="region of interest" description="Disordered" evidence="6">
    <location>
        <begin position="350"/>
        <end position="393"/>
    </location>
</feature>
<evidence type="ECO:0000256" key="3">
    <source>
        <dbReference type="ARBA" id="ARBA00022833"/>
    </source>
</evidence>
<dbReference type="STRING" id="3076.A0A2P6TRE2"/>
<dbReference type="InterPro" id="IPR013083">
    <property type="entry name" value="Znf_RING/FYVE/PHD"/>
</dbReference>
<dbReference type="OrthoDB" id="513758at2759"/>
<feature type="domain" description="RING-type" evidence="7">
    <location>
        <begin position="1122"/>
        <end position="1164"/>
    </location>
</feature>